<comment type="similarity">
    <text evidence="6 15">Belongs to the class-IV pyridoxal-phosphate-dependent aminotransferase family.</text>
</comment>
<evidence type="ECO:0000256" key="16">
    <source>
        <dbReference type="RuleBase" id="RU004516"/>
    </source>
</evidence>
<evidence type="ECO:0000256" key="4">
    <source>
        <dbReference type="ARBA" id="ARBA00004931"/>
    </source>
</evidence>
<comment type="catalytic activity">
    <reaction evidence="12 17">
        <text>L-valine + 2-oxoglutarate = 3-methyl-2-oxobutanoate + L-glutamate</text>
        <dbReference type="Rhea" id="RHEA:24813"/>
        <dbReference type="ChEBI" id="CHEBI:11851"/>
        <dbReference type="ChEBI" id="CHEBI:16810"/>
        <dbReference type="ChEBI" id="CHEBI:29985"/>
        <dbReference type="ChEBI" id="CHEBI:57762"/>
        <dbReference type="EC" id="2.6.1.42"/>
    </reaction>
</comment>
<reference evidence="18 19" key="1">
    <citation type="journal article" date="2014" name="BMC Genomics">
        <title>Comparison of environmental and isolate Sulfobacillus genomes reveals diverse carbon, sulfur, nitrogen, and hydrogen metabolisms.</title>
        <authorList>
            <person name="Justice N.B."/>
            <person name="Norman A."/>
            <person name="Brown C.T."/>
            <person name="Singh A."/>
            <person name="Thomas B.C."/>
            <person name="Banfield J.F."/>
        </authorList>
    </citation>
    <scope>NUCLEOTIDE SEQUENCE [LARGE SCALE GENOMIC DNA]</scope>
    <source>
        <strain evidence="18">AMDSBA4</strain>
    </source>
</reference>
<keyword evidence="10 16" id="KW-0663">Pyridoxal phosphate</keyword>
<dbReference type="SUPFAM" id="SSF56752">
    <property type="entry name" value="D-aminoacid aminotransferase-like PLP-dependent enzymes"/>
    <property type="match status" value="1"/>
</dbReference>
<dbReference type="AlphaFoldDB" id="A0A2T2X8L3"/>
<name>A0A2T2X8L3_9FIRM</name>
<gene>
    <name evidence="17" type="primary">ilvE</name>
    <name evidence="18" type="ORF">C7B46_17475</name>
</gene>
<organism evidence="18 19">
    <name type="scientific">Sulfobacillus benefaciens</name>
    <dbReference type="NCBI Taxonomy" id="453960"/>
    <lineage>
        <taxon>Bacteria</taxon>
        <taxon>Bacillati</taxon>
        <taxon>Bacillota</taxon>
        <taxon>Clostridia</taxon>
        <taxon>Eubacteriales</taxon>
        <taxon>Clostridiales Family XVII. Incertae Sedis</taxon>
        <taxon>Sulfobacillus</taxon>
    </lineage>
</organism>
<dbReference type="Gene3D" id="3.30.470.10">
    <property type="match status" value="1"/>
</dbReference>
<dbReference type="Pfam" id="PF01063">
    <property type="entry name" value="Aminotran_4"/>
    <property type="match status" value="1"/>
</dbReference>
<comment type="pathway">
    <text evidence="4 17">Amino-acid biosynthesis; L-valine biosynthesis; L-valine from pyruvate: step 4/4.</text>
</comment>
<dbReference type="GO" id="GO:0009099">
    <property type="term" value="P:L-valine biosynthetic process"/>
    <property type="evidence" value="ECO:0007669"/>
    <property type="project" value="UniProtKB-UniPathway"/>
</dbReference>
<keyword evidence="8 17" id="KW-0028">Amino-acid biosynthesis</keyword>
<evidence type="ECO:0000256" key="2">
    <source>
        <dbReference type="ARBA" id="ARBA00003109"/>
    </source>
</evidence>
<dbReference type="FunFam" id="3.20.10.10:FF:000002">
    <property type="entry name" value="D-alanine aminotransferase"/>
    <property type="match status" value="1"/>
</dbReference>
<dbReference type="PROSITE" id="PS00770">
    <property type="entry name" value="AA_TRANSFER_CLASS_4"/>
    <property type="match status" value="1"/>
</dbReference>
<evidence type="ECO:0000256" key="12">
    <source>
        <dbReference type="ARBA" id="ARBA00048212"/>
    </source>
</evidence>
<dbReference type="UniPathway" id="UPA00047">
    <property type="reaction ID" value="UER00058"/>
</dbReference>
<dbReference type="PANTHER" id="PTHR42743:SF4">
    <property type="entry name" value="BRANCHED-CHAIN-AMINO-ACID AMINOTRANSFERASE-RELATED"/>
    <property type="match status" value="1"/>
</dbReference>
<dbReference type="PANTHER" id="PTHR42743">
    <property type="entry name" value="AMINO-ACID AMINOTRANSFERASE"/>
    <property type="match status" value="1"/>
</dbReference>
<evidence type="ECO:0000256" key="17">
    <source>
        <dbReference type="RuleBase" id="RU364094"/>
    </source>
</evidence>
<dbReference type="NCBIfam" id="NF005146">
    <property type="entry name" value="PRK06606.1"/>
    <property type="match status" value="1"/>
</dbReference>
<evidence type="ECO:0000256" key="11">
    <source>
        <dbReference type="ARBA" id="ARBA00023304"/>
    </source>
</evidence>
<dbReference type="Gene3D" id="3.20.10.10">
    <property type="entry name" value="D-amino Acid Aminotransferase, subunit A, domain 2"/>
    <property type="match status" value="1"/>
</dbReference>
<dbReference type="GO" id="GO:0052654">
    <property type="term" value="F:L-leucine-2-oxoglutarate transaminase activity"/>
    <property type="evidence" value="ECO:0007669"/>
    <property type="project" value="RHEA"/>
</dbReference>
<comment type="caution">
    <text evidence="18">The sequence shown here is derived from an EMBL/GenBank/DDBJ whole genome shotgun (WGS) entry which is preliminary data.</text>
</comment>
<dbReference type="InterPro" id="IPR005785">
    <property type="entry name" value="B_amino_transI"/>
</dbReference>
<proteinExistence type="inferred from homology"/>
<dbReference type="InterPro" id="IPR018300">
    <property type="entry name" value="Aminotrans_IV_CS"/>
</dbReference>
<dbReference type="GO" id="GO:0009098">
    <property type="term" value="P:L-leucine biosynthetic process"/>
    <property type="evidence" value="ECO:0007669"/>
    <property type="project" value="UniProtKB-UniPathway"/>
</dbReference>
<dbReference type="GO" id="GO:0009097">
    <property type="term" value="P:isoleucine biosynthetic process"/>
    <property type="evidence" value="ECO:0007669"/>
    <property type="project" value="UniProtKB-UniPathway"/>
</dbReference>
<dbReference type="GO" id="GO:0052655">
    <property type="term" value="F:L-valine-2-oxoglutarate transaminase activity"/>
    <property type="evidence" value="ECO:0007669"/>
    <property type="project" value="RHEA"/>
</dbReference>
<keyword evidence="9 17" id="KW-0808">Transferase</keyword>
<evidence type="ECO:0000256" key="5">
    <source>
        <dbReference type="ARBA" id="ARBA00005072"/>
    </source>
</evidence>
<dbReference type="InterPro" id="IPR043131">
    <property type="entry name" value="BCAT-like_N"/>
</dbReference>
<evidence type="ECO:0000256" key="3">
    <source>
        <dbReference type="ARBA" id="ARBA00004824"/>
    </source>
</evidence>
<evidence type="ECO:0000256" key="9">
    <source>
        <dbReference type="ARBA" id="ARBA00022679"/>
    </source>
</evidence>
<comment type="pathway">
    <text evidence="5 17">Amino-acid biosynthesis; L-leucine biosynthesis; L-leucine from 3-methyl-2-oxobutanoate: step 4/4.</text>
</comment>
<comment type="catalytic activity">
    <reaction evidence="13 17">
        <text>L-isoleucine + 2-oxoglutarate = (S)-3-methyl-2-oxopentanoate + L-glutamate</text>
        <dbReference type="Rhea" id="RHEA:24801"/>
        <dbReference type="ChEBI" id="CHEBI:16810"/>
        <dbReference type="ChEBI" id="CHEBI:29985"/>
        <dbReference type="ChEBI" id="CHEBI:35146"/>
        <dbReference type="ChEBI" id="CHEBI:58045"/>
        <dbReference type="EC" id="2.6.1.42"/>
    </reaction>
</comment>
<comment type="catalytic activity">
    <reaction evidence="14 17">
        <text>L-leucine + 2-oxoglutarate = 4-methyl-2-oxopentanoate + L-glutamate</text>
        <dbReference type="Rhea" id="RHEA:18321"/>
        <dbReference type="ChEBI" id="CHEBI:16810"/>
        <dbReference type="ChEBI" id="CHEBI:17865"/>
        <dbReference type="ChEBI" id="CHEBI:29985"/>
        <dbReference type="ChEBI" id="CHEBI:57427"/>
        <dbReference type="EC" id="2.6.1.42"/>
    </reaction>
</comment>
<dbReference type="InterPro" id="IPR050571">
    <property type="entry name" value="Class-IV_PLP-Dep_Aminotrnsfr"/>
</dbReference>
<sequence>MERSFLVSLAYFRHQFIPLEEANVSIATHALNYGTGCFEGIRGYYNESTNTLQVVKLSEHYQRFLRSCRIMRIDPGYTVDQLCRITVNLLQKNAMRTDVYIRPLAFKADPVIKVTLEGIRDEVGIFTVPLGDYLSTTGIHVMVSSWRRLEDNAIPSRAKVTGSYVNTALAVADAHLAGFDDAVFLSENGHVAEGSAANLFIVRDGTLVTTPGTENILEGITRNIVMELANDLKLPVQVRPIDRTELYVADELFLVGTGVQIAPISRIDHRVVGAGAVGPITENLQRLYFNAVRGLIPQYRQWLTPVSYDSQSE</sequence>
<keyword evidence="7 17" id="KW-0032">Aminotransferase</keyword>
<evidence type="ECO:0000256" key="14">
    <source>
        <dbReference type="ARBA" id="ARBA00049229"/>
    </source>
</evidence>
<dbReference type="EC" id="2.6.1.42" evidence="17"/>
<comment type="cofactor">
    <cofactor evidence="1 16">
        <name>pyridoxal 5'-phosphate</name>
        <dbReference type="ChEBI" id="CHEBI:597326"/>
    </cofactor>
</comment>
<evidence type="ECO:0000256" key="10">
    <source>
        <dbReference type="ARBA" id="ARBA00022898"/>
    </source>
</evidence>
<dbReference type="InterPro" id="IPR036038">
    <property type="entry name" value="Aminotransferase-like"/>
</dbReference>
<dbReference type="NCBIfam" id="TIGR01122">
    <property type="entry name" value="ilvE_I"/>
    <property type="match status" value="1"/>
</dbReference>
<evidence type="ECO:0000256" key="13">
    <source>
        <dbReference type="ARBA" id="ARBA00048798"/>
    </source>
</evidence>
<evidence type="ECO:0000256" key="6">
    <source>
        <dbReference type="ARBA" id="ARBA00009320"/>
    </source>
</evidence>
<dbReference type="InterPro" id="IPR043132">
    <property type="entry name" value="BCAT-like_C"/>
</dbReference>
<protein>
    <recommendedName>
        <fullName evidence="17">Branched-chain-amino-acid aminotransferase</fullName>
        <shortName evidence="17">BCAT</shortName>
        <ecNumber evidence="17">2.6.1.42</ecNumber>
    </recommendedName>
</protein>
<evidence type="ECO:0000256" key="7">
    <source>
        <dbReference type="ARBA" id="ARBA00022576"/>
    </source>
</evidence>
<accession>A0A2T2X8L3</accession>
<dbReference type="UniPathway" id="UPA00049">
    <property type="reaction ID" value="UER00062"/>
</dbReference>
<dbReference type="Proteomes" id="UP000242972">
    <property type="component" value="Unassembled WGS sequence"/>
</dbReference>
<evidence type="ECO:0000313" key="18">
    <source>
        <dbReference type="EMBL" id="PSR30825.1"/>
    </source>
</evidence>
<keyword evidence="11 17" id="KW-0100">Branched-chain amino acid biosynthesis</keyword>
<comment type="pathway">
    <text evidence="3 17">Amino-acid biosynthesis; L-isoleucine biosynthesis; L-isoleucine from 2-oxobutanoate: step 4/4.</text>
</comment>
<dbReference type="EMBL" id="PXYW01000073">
    <property type="protein sequence ID" value="PSR30825.1"/>
    <property type="molecule type" value="Genomic_DNA"/>
</dbReference>
<evidence type="ECO:0000256" key="1">
    <source>
        <dbReference type="ARBA" id="ARBA00001933"/>
    </source>
</evidence>
<dbReference type="UniPathway" id="UPA00048">
    <property type="reaction ID" value="UER00073"/>
</dbReference>
<evidence type="ECO:0000256" key="15">
    <source>
        <dbReference type="RuleBase" id="RU004106"/>
    </source>
</evidence>
<comment type="function">
    <text evidence="2 17">Acts on leucine, isoleucine and valine.</text>
</comment>
<evidence type="ECO:0000256" key="8">
    <source>
        <dbReference type="ARBA" id="ARBA00022605"/>
    </source>
</evidence>
<dbReference type="GO" id="GO:0052656">
    <property type="term" value="F:L-isoleucine-2-oxoglutarate transaminase activity"/>
    <property type="evidence" value="ECO:0007669"/>
    <property type="project" value="RHEA"/>
</dbReference>
<evidence type="ECO:0000313" key="19">
    <source>
        <dbReference type="Proteomes" id="UP000242972"/>
    </source>
</evidence>
<dbReference type="InterPro" id="IPR001544">
    <property type="entry name" value="Aminotrans_IV"/>
</dbReference>